<evidence type="ECO:0000256" key="6">
    <source>
        <dbReference type="ARBA" id="ARBA00022723"/>
    </source>
</evidence>
<dbReference type="SFLD" id="SFLDF00562">
    <property type="entry name" value="HemN-like__clustered_with_heat"/>
    <property type="match status" value="1"/>
</dbReference>
<dbReference type="Gene3D" id="3.20.20.70">
    <property type="entry name" value="Aldolase class I"/>
    <property type="match status" value="1"/>
</dbReference>
<keyword evidence="9 10" id="KW-0143">Chaperone</keyword>
<organism evidence="12 13">
    <name type="scientific">Aureimonas glaciei</name>
    <dbReference type="NCBI Taxonomy" id="1776957"/>
    <lineage>
        <taxon>Bacteria</taxon>
        <taxon>Pseudomonadati</taxon>
        <taxon>Pseudomonadota</taxon>
        <taxon>Alphaproteobacteria</taxon>
        <taxon>Hyphomicrobiales</taxon>
        <taxon>Aurantimonadaceae</taxon>
        <taxon>Aureimonas</taxon>
    </lineage>
</organism>
<gene>
    <name evidence="12" type="primary">hemN</name>
    <name evidence="12" type="ORF">GCM10011335_04080</name>
</gene>
<sequence>MTEFPAPPPALAAPTATVRSFPPVAREPGFGVYVHWPFCAAKCPYCDFNSHVRHQAIDQERYAAAFTREIAEMAKRSPGERVTSIFLGGGTPSLMQPRTVGAILDAIAAAWTVDANAEITLEANPSSVEAERFRGYRAAGVNRVSLGVQALNDRDLKFLGRLHNVDQAKQAIGLAREIFPRLSFDLIYARPGQTVEAWETELTQAIDMAADHLSLYQLTIEEGTPFYALRKAGKLPVPDGELSAALYEATQTLTAARGLPAYEISNHAVPGAESRHNLTYWRYGLYAGVGPGAHGRLMGPDGRQAIATERHPETWLKMVEDWDHGIVTDDTLSPSEEADELLLMGLRLSEGIDLARWRRLTGRDIDPVSEADLKAHGMVERLGPDRLRATPAGMLVLDAVVADLC</sequence>
<dbReference type="CDD" id="cd01335">
    <property type="entry name" value="Radical_SAM"/>
    <property type="match status" value="1"/>
</dbReference>
<dbReference type="InterPro" id="IPR004559">
    <property type="entry name" value="HemW-like"/>
</dbReference>
<dbReference type="InterPro" id="IPR007197">
    <property type="entry name" value="rSAM"/>
</dbReference>
<dbReference type="InterPro" id="IPR034505">
    <property type="entry name" value="Coproporphyrinogen-III_oxidase"/>
</dbReference>
<dbReference type="RefSeq" id="WP_188848880.1">
    <property type="nucleotide sequence ID" value="NZ_BMJJ01000001.1"/>
</dbReference>
<name>A0A916XSN4_9HYPH</name>
<reference evidence="12" key="2">
    <citation type="submission" date="2020-09" db="EMBL/GenBank/DDBJ databases">
        <authorList>
            <person name="Sun Q."/>
            <person name="Zhou Y."/>
        </authorList>
    </citation>
    <scope>NUCLEOTIDE SEQUENCE</scope>
    <source>
        <strain evidence="12">CGMCC 1.15493</strain>
    </source>
</reference>
<dbReference type="Pfam" id="PF06969">
    <property type="entry name" value="HemN_C"/>
    <property type="match status" value="1"/>
</dbReference>
<dbReference type="GO" id="GO:0005737">
    <property type="term" value="C:cytoplasm"/>
    <property type="evidence" value="ECO:0007669"/>
    <property type="project" value="UniProtKB-SubCell"/>
</dbReference>
<dbReference type="PANTHER" id="PTHR13932:SF5">
    <property type="entry name" value="RADICAL S-ADENOSYL METHIONINE DOMAIN-CONTAINING PROTEIN 1, MITOCHONDRIAL"/>
    <property type="match status" value="1"/>
</dbReference>
<dbReference type="SFLD" id="SFLDS00029">
    <property type="entry name" value="Radical_SAM"/>
    <property type="match status" value="1"/>
</dbReference>
<dbReference type="GO" id="GO:0046872">
    <property type="term" value="F:metal ion binding"/>
    <property type="evidence" value="ECO:0007669"/>
    <property type="project" value="UniProtKB-UniRule"/>
</dbReference>
<dbReference type="SFLD" id="SFLDG01065">
    <property type="entry name" value="anaerobic_coproporphyrinogen-I"/>
    <property type="match status" value="1"/>
</dbReference>
<dbReference type="Proteomes" id="UP000613160">
    <property type="component" value="Unassembled WGS sequence"/>
</dbReference>
<comment type="cofactor">
    <cofactor evidence="1">
        <name>[4Fe-4S] cluster</name>
        <dbReference type="ChEBI" id="CHEBI:49883"/>
    </cofactor>
</comment>
<dbReference type="GO" id="GO:0004109">
    <property type="term" value="F:coproporphyrinogen oxidase activity"/>
    <property type="evidence" value="ECO:0007669"/>
    <property type="project" value="InterPro"/>
</dbReference>
<comment type="similarity">
    <text evidence="2">Belongs to the anaerobic coproporphyrinogen-III oxidase family. HemW subfamily.</text>
</comment>
<keyword evidence="10" id="KW-0004">4Fe-4S</keyword>
<keyword evidence="5 10" id="KW-0949">S-adenosyl-L-methionine</keyword>
<evidence type="ECO:0000256" key="5">
    <source>
        <dbReference type="ARBA" id="ARBA00022691"/>
    </source>
</evidence>
<evidence type="ECO:0000313" key="13">
    <source>
        <dbReference type="Proteomes" id="UP000613160"/>
    </source>
</evidence>
<proteinExistence type="inferred from homology"/>
<keyword evidence="6 10" id="KW-0479">Metal-binding</keyword>
<evidence type="ECO:0000256" key="3">
    <source>
        <dbReference type="ARBA" id="ARBA00017228"/>
    </source>
</evidence>
<evidence type="ECO:0000256" key="2">
    <source>
        <dbReference type="ARBA" id="ARBA00006100"/>
    </source>
</evidence>
<keyword evidence="10" id="KW-0963">Cytoplasm</keyword>
<keyword evidence="8 10" id="KW-0411">Iron-sulfur</keyword>
<dbReference type="InterPro" id="IPR013785">
    <property type="entry name" value="Aldolase_TIM"/>
</dbReference>
<dbReference type="InterPro" id="IPR058240">
    <property type="entry name" value="rSAM_sf"/>
</dbReference>
<comment type="caution">
    <text evidence="12">The sequence shown here is derived from an EMBL/GenBank/DDBJ whole genome shotgun (WGS) entry which is preliminary data.</text>
</comment>
<dbReference type="PROSITE" id="PS51918">
    <property type="entry name" value="RADICAL_SAM"/>
    <property type="match status" value="1"/>
</dbReference>
<evidence type="ECO:0000256" key="8">
    <source>
        <dbReference type="ARBA" id="ARBA00023014"/>
    </source>
</evidence>
<dbReference type="EMBL" id="BMJJ01000001">
    <property type="protein sequence ID" value="GGD04486.1"/>
    <property type="molecule type" value="Genomic_DNA"/>
</dbReference>
<dbReference type="SFLD" id="SFLDF00288">
    <property type="entry name" value="HemN-like__clustered_with_nucl"/>
    <property type="match status" value="1"/>
</dbReference>
<evidence type="ECO:0000256" key="10">
    <source>
        <dbReference type="RuleBase" id="RU364116"/>
    </source>
</evidence>
<keyword evidence="4 10" id="KW-0349">Heme</keyword>
<evidence type="ECO:0000259" key="11">
    <source>
        <dbReference type="PROSITE" id="PS51918"/>
    </source>
</evidence>
<accession>A0A916XSN4</accession>
<dbReference type="AlphaFoldDB" id="A0A916XSN4"/>
<dbReference type="InterPro" id="IPR010723">
    <property type="entry name" value="HemN_C"/>
</dbReference>
<dbReference type="InterPro" id="IPR006638">
    <property type="entry name" value="Elp3/MiaA/NifB-like_rSAM"/>
</dbReference>
<evidence type="ECO:0000256" key="7">
    <source>
        <dbReference type="ARBA" id="ARBA00023004"/>
    </source>
</evidence>
<feature type="domain" description="Radical SAM core" evidence="11">
    <location>
        <begin position="24"/>
        <end position="263"/>
    </location>
</feature>
<dbReference type="SUPFAM" id="SSF102114">
    <property type="entry name" value="Radical SAM enzymes"/>
    <property type="match status" value="1"/>
</dbReference>
<keyword evidence="7 10" id="KW-0408">Iron</keyword>
<comment type="subcellular location">
    <subcellularLocation>
        <location evidence="10">Cytoplasm</location>
    </subcellularLocation>
</comment>
<evidence type="ECO:0000256" key="4">
    <source>
        <dbReference type="ARBA" id="ARBA00022617"/>
    </source>
</evidence>
<evidence type="ECO:0000256" key="1">
    <source>
        <dbReference type="ARBA" id="ARBA00001966"/>
    </source>
</evidence>
<dbReference type="PANTHER" id="PTHR13932">
    <property type="entry name" value="COPROPORPHYRINIGEN III OXIDASE"/>
    <property type="match status" value="1"/>
</dbReference>
<protein>
    <recommendedName>
        <fullName evidence="3 10">Heme chaperone HemW</fullName>
    </recommendedName>
</protein>
<comment type="function">
    <text evidence="10">Probably acts as a heme chaperone, transferring heme to an unknown acceptor. Binds one molecule of heme per monomer, possibly covalently. Binds 1 [4Fe-4S] cluster. The cluster is coordinated with 3 cysteines and an exchangeable S-adenosyl-L-methionine.</text>
</comment>
<dbReference type="GO" id="GO:0006779">
    <property type="term" value="P:porphyrin-containing compound biosynthetic process"/>
    <property type="evidence" value="ECO:0007669"/>
    <property type="project" value="InterPro"/>
</dbReference>
<evidence type="ECO:0000256" key="9">
    <source>
        <dbReference type="ARBA" id="ARBA00023186"/>
    </source>
</evidence>
<dbReference type="SMART" id="SM00729">
    <property type="entry name" value="Elp3"/>
    <property type="match status" value="1"/>
</dbReference>
<reference evidence="12" key="1">
    <citation type="journal article" date="2014" name="Int. J. Syst. Evol. Microbiol.">
        <title>Complete genome sequence of Corynebacterium casei LMG S-19264T (=DSM 44701T), isolated from a smear-ripened cheese.</title>
        <authorList>
            <consortium name="US DOE Joint Genome Institute (JGI-PGF)"/>
            <person name="Walter F."/>
            <person name="Albersmeier A."/>
            <person name="Kalinowski J."/>
            <person name="Ruckert C."/>
        </authorList>
    </citation>
    <scope>NUCLEOTIDE SEQUENCE</scope>
    <source>
        <strain evidence="12">CGMCC 1.15493</strain>
    </source>
</reference>
<dbReference type="GO" id="GO:0051539">
    <property type="term" value="F:4 iron, 4 sulfur cluster binding"/>
    <property type="evidence" value="ECO:0007669"/>
    <property type="project" value="UniProtKB-UniRule"/>
</dbReference>
<evidence type="ECO:0000313" key="12">
    <source>
        <dbReference type="EMBL" id="GGD04486.1"/>
    </source>
</evidence>
<dbReference type="NCBIfam" id="TIGR00539">
    <property type="entry name" value="hemN_rel"/>
    <property type="match status" value="1"/>
</dbReference>
<dbReference type="Pfam" id="PF04055">
    <property type="entry name" value="Radical_SAM"/>
    <property type="match status" value="1"/>
</dbReference>
<keyword evidence="13" id="KW-1185">Reference proteome</keyword>